<dbReference type="Proteomes" id="UP000016927">
    <property type="component" value="Unassembled WGS sequence"/>
</dbReference>
<gene>
    <name evidence="1" type="ORF">NBO_111g0005</name>
</gene>
<dbReference type="VEuPathDB" id="MicrosporidiaDB:NBO_111g0005"/>
<dbReference type="OrthoDB" id="2193650at2759"/>
<evidence type="ECO:0000313" key="1">
    <source>
        <dbReference type="EMBL" id="EOB13214.1"/>
    </source>
</evidence>
<evidence type="ECO:0000313" key="2">
    <source>
        <dbReference type="Proteomes" id="UP000016927"/>
    </source>
</evidence>
<organism evidence="1 2">
    <name type="scientific">Nosema bombycis (strain CQ1 / CVCC 102059)</name>
    <name type="common">Microsporidian parasite</name>
    <name type="synonym">Pebrine of silkworm</name>
    <dbReference type="NCBI Taxonomy" id="578461"/>
    <lineage>
        <taxon>Eukaryota</taxon>
        <taxon>Fungi</taxon>
        <taxon>Fungi incertae sedis</taxon>
        <taxon>Microsporidia</taxon>
        <taxon>Nosematidae</taxon>
        <taxon>Nosema</taxon>
    </lineage>
</organism>
<protein>
    <recommendedName>
        <fullName evidence="3">UspA domain-containing protein</fullName>
    </recommendedName>
</protein>
<keyword evidence="2" id="KW-1185">Reference proteome</keyword>
<name>R0M5C8_NOSB1</name>
<sequence>MNVLNHSEKVWRDRIIQYLSQIEKEIKILDNKTEIVKIVVFGEEKYKVTKCLKMLKVEMCLFKNKKKNVLSVLFNKPLYEFINEKLKIPVVLL</sequence>
<reference evidence="1 2" key="1">
    <citation type="journal article" date="2013" name="BMC Genomics">
        <title>Comparative genomics of parasitic silkworm microsporidia reveal an association between genome expansion and host adaptation.</title>
        <authorList>
            <person name="Pan G."/>
            <person name="Xu J."/>
            <person name="Li T."/>
            <person name="Xia Q."/>
            <person name="Liu S.L."/>
            <person name="Zhang G."/>
            <person name="Li S."/>
            <person name="Li C."/>
            <person name="Liu H."/>
            <person name="Yang L."/>
            <person name="Liu T."/>
            <person name="Zhang X."/>
            <person name="Wu Z."/>
            <person name="Fan W."/>
            <person name="Dang X."/>
            <person name="Xiang H."/>
            <person name="Tao M."/>
            <person name="Li Y."/>
            <person name="Hu J."/>
            <person name="Li Z."/>
            <person name="Lin L."/>
            <person name="Luo J."/>
            <person name="Geng L."/>
            <person name="Wang L."/>
            <person name="Long M."/>
            <person name="Wan Y."/>
            <person name="He N."/>
            <person name="Zhang Z."/>
            <person name="Lu C."/>
            <person name="Keeling P.J."/>
            <person name="Wang J."/>
            <person name="Xiang Z."/>
            <person name="Zhou Z."/>
        </authorList>
    </citation>
    <scope>NUCLEOTIDE SEQUENCE [LARGE SCALE GENOMIC DNA]</scope>
    <source>
        <strain evidence="2">CQ1 / CVCC 102059</strain>
    </source>
</reference>
<dbReference type="AlphaFoldDB" id="R0M5C8"/>
<dbReference type="HOGENOM" id="CLU_2400240_0_0_1"/>
<accession>R0M5C8</accession>
<proteinExistence type="predicted"/>
<evidence type="ECO:0008006" key="3">
    <source>
        <dbReference type="Google" id="ProtNLM"/>
    </source>
</evidence>
<dbReference type="EMBL" id="KB909019">
    <property type="protein sequence ID" value="EOB13214.1"/>
    <property type="molecule type" value="Genomic_DNA"/>
</dbReference>